<keyword evidence="4" id="KW-1185">Reference proteome</keyword>
<feature type="region of interest" description="Disordered" evidence="1">
    <location>
        <begin position="1"/>
        <end position="26"/>
    </location>
</feature>
<evidence type="ECO:0000313" key="3">
    <source>
        <dbReference type="EMBL" id="KZV86488.1"/>
    </source>
</evidence>
<accession>A0A165EAY2</accession>
<dbReference type="AlphaFoldDB" id="A0A165EAY2"/>
<dbReference type="SUPFAM" id="SSF81383">
    <property type="entry name" value="F-box domain"/>
    <property type="match status" value="1"/>
</dbReference>
<dbReference type="InterPro" id="IPR036047">
    <property type="entry name" value="F-box-like_dom_sf"/>
</dbReference>
<dbReference type="EMBL" id="KV426154">
    <property type="protein sequence ID" value="KZV86488.1"/>
    <property type="molecule type" value="Genomic_DNA"/>
</dbReference>
<dbReference type="Gene3D" id="3.80.10.10">
    <property type="entry name" value="Ribonuclease Inhibitor"/>
    <property type="match status" value="1"/>
</dbReference>
<reference evidence="3 4" key="1">
    <citation type="journal article" date="2016" name="Mol. Biol. Evol.">
        <title>Comparative Genomics of Early-Diverging Mushroom-Forming Fungi Provides Insights into the Origins of Lignocellulose Decay Capabilities.</title>
        <authorList>
            <person name="Nagy L.G."/>
            <person name="Riley R."/>
            <person name="Tritt A."/>
            <person name="Adam C."/>
            <person name="Daum C."/>
            <person name="Floudas D."/>
            <person name="Sun H."/>
            <person name="Yadav J.S."/>
            <person name="Pangilinan J."/>
            <person name="Larsson K.H."/>
            <person name="Matsuura K."/>
            <person name="Barry K."/>
            <person name="Labutti K."/>
            <person name="Kuo R."/>
            <person name="Ohm R.A."/>
            <person name="Bhattacharya S.S."/>
            <person name="Shirouzu T."/>
            <person name="Yoshinaga Y."/>
            <person name="Martin F.M."/>
            <person name="Grigoriev I.V."/>
            <person name="Hibbett D.S."/>
        </authorList>
    </citation>
    <scope>NUCLEOTIDE SEQUENCE [LARGE SCALE GENOMIC DNA]</scope>
    <source>
        <strain evidence="3 4">HHB12029</strain>
    </source>
</reference>
<dbReference type="InterPro" id="IPR001810">
    <property type="entry name" value="F-box_dom"/>
</dbReference>
<dbReference type="OrthoDB" id="3024433at2759"/>
<name>A0A165EAY2_EXIGL</name>
<evidence type="ECO:0000256" key="1">
    <source>
        <dbReference type="SAM" id="MobiDB-lite"/>
    </source>
</evidence>
<sequence length="491" mass="54428">MSALGPSPATERSEPQRVGYMDDSSVPSAPVQHLPLCTALETPEDLSPRVAISLLQQIDTMAAHDSPIRRIPSELLILVFTFALTPAYANHTRSAVASTCRQWRDIVLNTPQLWCIVDYTIRALSNQSRISSALIRHADRASPFPLVVYISLHTDAHDDIWPGLVTLYERAQSFSFFTAVEVDLGFESGLLSRPAPHLTHFAFNIDSGPDSRIRNAPILELSLDAPNLRSIECGGRGLTIELPSRKSPCIYGSVRALTLHGDQLAYSLVDIIRCFPNLVELDVYWYYNVHNYPLFLPPSTTLDLPHLETLTVDGVKGRAFFSLDVAHRLNFASLRKAIVRARFEEDMNPARIDTRVTAFMRSALRTARTLELYFDVKPDLSLAIVDGLEACAELEHLTFSTDLGAKVIEALSTPRADGTWLCPRLHFVSLHLYAELLHDSAFRVRVMELATARGATGLGRVDVHLKDSDSSDDLDVLSAFQGRLNGIISSS</sequence>
<dbReference type="InterPro" id="IPR032675">
    <property type="entry name" value="LRR_dom_sf"/>
</dbReference>
<proteinExistence type="predicted"/>
<gene>
    <name evidence="3" type="ORF">EXIGLDRAFT_774598</name>
</gene>
<feature type="domain" description="F-box" evidence="2">
    <location>
        <begin position="69"/>
        <end position="114"/>
    </location>
</feature>
<dbReference type="Proteomes" id="UP000077266">
    <property type="component" value="Unassembled WGS sequence"/>
</dbReference>
<organism evidence="3 4">
    <name type="scientific">Exidia glandulosa HHB12029</name>
    <dbReference type="NCBI Taxonomy" id="1314781"/>
    <lineage>
        <taxon>Eukaryota</taxon>
        <taxon>Fungi</taxon>
        <taxon>Dikarya</taxon>
        <taxon>Basidiomycota</taxon>
        <taxon>Agaricomycotina</taxon>
        <taxon>Agaricomycetes</taxon>
        <taxon>Auriculariales</taxon>
        <taxon>Exidiaceae</taxon>
        <taxon>Exidia</taxon>
    </lineage>
</organism>
<dbReference type="InParanoid" id="A0A165EAY2"/>
<evidence type="ECO:0000313" key="4">
    <source>
        <dbReference type="Proteomes" id="UP000077266"/>
    </source>
</evidence>
<dbReference type="Pfam" id="PF12937">
    <property type="entry name" value="F-box-like"/>
    <property type="match status" value="1"/>
</dbReference>
<evidence type="ECO:0000259" key="2">
    <source>
        <dbReference type="Pfam" id="PF12937"/>
    </source>
</evidence>
<protein>
    <recommendedName>
        <fullName evidence="2">F-box domain-containing protein</fullName>
    </recommendedName>
</protein>